<name>A0A512P8Q4_9CELL</name>
<protein>
    <recommendedName>
        <fullName evidence="5">Lipoprotein</fullName>
    </recommendedName>
</protein>
<comment type="caution">
    <text evidence="3">The sequence shown here is derived from an EMBL/GenBank/DDBJ whole genome shotgun (WGS) entry which is preliminary data.</text>
</comment>
<accession>A0A512P8Q4</accession>
<organism evidence="3 4">
    <name type="scientific">Cellulomonas soli</name>
    <dbReference type="NCBI Taxonomy" id="931535"/>
    <lineage>
        <taxon>Bacteria</taxon>
        <taxon>Bacillati</taxon>
        <taxon>Actinomycetota</taxon>
        <taxon>Actinomycetes</taxon>
        <taxon>Micrococcales</taxon>
        <taxon>Cellulomonadaceae</taxon>
        <taxon>Cellulomonas</taxon>
    </lineage>
</organism>
<dbReference type="Proteomes" id="UP000321798">
    <property type="component" value="Unassembled WGS sequence"/>
</dbReference>
<evidence type="ECO:0000256" key="2">
    <source>
        <dbReference type="SAM" id="SignalP"/>
    </source>
</evidence>
<dbReference type="EMBL" id="BKAL01000001">
    <property type="protein sequence ID" value="GEP67578.1"/>
    <property type="molecule type" value="Genomic_DNA"/>
</dbReference>
<evidence type="ECO:0008006" key="5">
    <source>
        <dbReference type="Google" id="ProtNLM"/>
    </source>
</evidence>
<dbReference type="RefSeq" id="WP_146951338.1">
    <property type="nucleotide sequence ID" value="NZ_BAABBJ010000005.1"/>
</dbReference>
<evidence type="ECO:0000313" key="4">
    <source>
        <dbReference type="Proteomes" id="UP000321798"/>
    </source>
</evidence>
<reference evidence="3 4" key="1">
    <citation type="submission" date="2019-07" db="EMBL/GenBank/DDBJ databases">
        <title>Whole genome shotgun sequence of Cellulomonas soli NBRC 109434.</title>
        <authorList>
            <person name="Hosoyama A."/>
            <person name="Uohara A."/>
            <person name="Ohji S."/>
            <person name="Ichikawa N."/>
        </authorList>
    </citation>
    <scope>NUCLEOTIDE SEQUENCE [LARGE SCALE GENOMIC DNA]</scope>
    <source>
        <strain evidence="3 4">NBRC 109434</strain>
    </source>
</reference>
<dbReference type="AlphaFoldDB" id="A0A512P8Q4"/>
<sequence length="324" mass="35441">MTRTRWTAATVACAALLLAGCSSSGGSDGGGKPVTAEERQDTPLTQYMTKIGGDQQSEEDYAALNVKSEESVAACMLALGFEYIPVDNSGQSVDLTGDLEYTSREYAEKYGYGMATTYEASQAQSEEWVDPNQDYVSAMSESEMAAYYEALYGPQTEYVEGEEPTEYDWTTAGCQGAAQHEVFGDMTAAYEMDEFASLQEEMSTLYEQMQADPAYDEIETAWATCMADAGYDYATQTAATEDINEQMNAVWEGVDGESADQSAIDAGIAEVAKEEIKVATADFDCRDETGYDRKQLDIQIRLEQAFVDQHKAELDAWVAAATQK</sequence>
<dbReference type="PROSITE" id="PS51257">
    <property type="entry name" value="PROKAR_LIPOPROTEIN"/>
    <property type="match status" value="1"/>
</dbReference>
<feature type="chain" id="PRO_5039665063" description="Lipoprotein" evidence="2">
    <location>
        <begin position="25"/>
        <end position="324"/>
    </location>
</feature>
<keyword evidence="4" id="KW-1185">Reference proteome</keyword>
<feature type="signal peptide" evidence="2">
    <location>
        <begin position="1"/>
        <end position="24"/>
    </location>
</feature>
<proteinExistence type="predicted"/>
<evidence type="ECO:0000256" key="1">
    <source>
        <dbReference type="SAM" id="MobiDB-lite"/>
    </source>
</evidence>
<evidence type="ECO:0000313" key="3">
    <source>
        <dbReference type="EMBL" id="GEP67578.1"/>
    </source>
</evidence>
<feature type="region of interest" description="Disordered" evidence="1">
    <location>
        <begin position="23"/>
        <end position="42"/>
    </location>
</feature>
<keyword evidence="2" id="KW-0732">Signal</keyword>
<dbReference type="OrthoDB" id="3403621at2"/>
<gene>
    <name evidence="3" type="ORF">CSO01_02930</name>
</gene>